<feature type="region of interest" description="Disordered" evidence="1">
    <location>
        <begin position="118"/>
        <end position="138"/>
    </location>
</feature>
<name>H7EIN2_9SPIR</name>
<reference evidence="3 4" key="1">
    <citation type="submission" date="2011-09" db="EMBL/GenBank/DDBJ databases">
        <title>The draft genome of Treponema saccharophilum DSM 2985.</title>
        <authorList>
            <consortium name="US DOE Joint Genome Institute (JGI-PGF)"/>
            <person name="Lucas S."/>
            <person name="Copeland A."/>
            <person name="Lapidus A."/>
            <person name="Glavina del Rio T."/>
            <person name="Dalin E."/>
            <person name="Tice H."/>
            <person name="Bruce D."/>
            <person name="Goodwin L."/>
            <person name="Pitluck S."/>
            <person name="Peters L."/>
            <person name="Kyrpides N."/>
            <person name="Mavromatis K."/>
            <person name="Ivanova N."/>
            <person name="Markowitz V."/>
            <person name="Cheng J.-F."/>
            <person name="Hugenholtz P."/>
            <person name="Woyke T."/>
            <person name="Wu D."/>
            <person name="Gronow S."/>
            <person name="Wellnitz S."/>
            <person name="Brambilla E."/>
            <person name="Klenk H.-P."/>
            <person name="Eisen J.A."/>
        </authorList>
    </citation>
    <scope>NUCLEOTIDE SEQUENCE [LARGE SCALE GENOMIC DNA]</scope>
    <source>
        <strain evidence="3 4">DSM 2985</strain>
    </source>
</reference>
<gene>
    <name evidence="3" type="ORF">TresaDRAFT_2438</name>
</gene>
<protein>
    <recommendedName>
        <fullName evidence="5">DUF5666 domain-containing protein</fullName>
    </recommendedName>
</protein>
<comment type="caution">
    <text evidence="3">The sequence shown here is derived from an EMBL/GenBank/DDBJ whole genome shotgun (WGS) entry which is preliminary data.</text>
</comment>
<dbReference type="AlphaFoldDB" id="H7EIN2"/>
<dbReference type="Proteomes" id="UP000003571">
    <property type="component" value="Unassembled WGS sequence"/>
</dbReference>
<dbReference type="PATRIC" id="fig|907348.3.peg.686"/>
<organism evidence="3 4">
    <name type="scientific">Treponema saccharophilum DSM 2985</name>
    <dbReference type="NCBI Taxonomy" id="907348"/>
    <lineage>
        <taxon>Bacteria</taxon>
        <taxon>Pseudomonadati</taxon>
        <taxon>Spirochaetota</taxon>
        <taxon>Spirochaetia</taxon>
        <taxon>Spirochaetales</taxon>
        <taxon>Treponemataceae</taxon>
        <taxon>Treponema</taxon>
    </lineage>
</organism>
<keyword evidence="4" id="KW-1185">Reference proteome</keyword>
<evidence type="ECO:0000256" key="1">
    <source>
        <dbReference type="SAM" id="MobiDB-lite"/>
    </source>
</evidence>
<dbReference type="RefSeq" id="WP_002702881.1">
    <property type="nucleotide sequence ID" value="NZ_AGRW01000037.1"/>
</dbReference>
<accession>H7EIN2</accession>
<proteinExistence type="predicted"/>
<dbReference type="EMBL" id="AGRW01000037">
    <property type="protein sequence ID" value="EIC02560.1"/>
    <property type="molecule type" value="Genomic_DNA"/>
</dbReference>
<sequence>MTKTTKTVAAFTMAALLSGVAFAQEKKSDDKGKAYFPAPDFRERKMPHMMNGMWAANTDSSLIIGKIKSIDNDSGKIKVTNADGKDIDILATPFTRIVLEPTKEERDKMREEMRELRMNAKSDKTDSEAEFAKARKMEPPATKTVADLKKGTWIVVSSFNTDTKARVAQMIFAKTAE</sequence>
<evidence type="ECO:0000313" key="3">
    <source>
        <dbReference type="EMBL" id="EIC02560.1"/>
    </source>
</evidence>
<evidence type="ECO:0000256" key="2">
    <source>
        <dbReference type="SAM" id="SignalP"/>
    </source>
</evidence>
<feature type="chain" id="PRO_5003610170" description="DUF5666 domain-containing protein" evidence="2">
    <location>
        <begin position="24"/>
        <end position="177"/>
    </location>
</feature>
<evidence type="ECO:0000313" key="4">
    <source>
        <dbReference type="Proteomes" id="UP000003571"/>
    </source>
</evidence>
<evidence type="ECO:0008006" key="5">
    <source>
        <dbReference type="Google" id="ProtNLM"/>
    </source>
</evidence>
<keyword evidence="2" id="KW-0732">Signal</keyword>
<feature type="signal peptide" evidence="2">
    <location>
        <begin position="1"/>
        <end position="23"/>
    </location>
</feature>